<sequence length="355" mass="39163">MPCSSRHRRRRLAPSGGWASLHEDLVQLIGWQVLAAGELLDFTRFRAVCSGWNTGAVSPRGRGLADLRFHPRRWMMFPEGHGLYPGHPDLGGYVRFINLSSGDLVRIHLPLFHEHLVLDSTDGGLLLLLQKHDAAVRLLHPFTGDVAEFPPFVSAAVAEAPKATQQLHHRVQFARRLPQRRLYRVAYATAGDQQWRLSAWTLPRLSARTMSFQGKLYAAAVVNRGDNNNVYIYQIDLQQSDAANGSQLLSLPKPKMIAKCPLVGAIGSAAHLVECGSELMLVGFADAAHEHLEVYRVADLASGRVVPVTDIGEHAIFLLERGVCVSPNNKGFPSVTSNTIICKHTPTLQEVIFEA</sequence>
<organism evidence="2 3">
    <name type="scientific">Eragrostis curvula</name>
    <name type="common">weeping love grass</name>
    <dbReference type="NCBI Taxonomy" id="38414"/>
    <lineage>
        <taxon>Eukaryota</taxon>
        <taxon>Viridiplantae</taxon>
        <taxon>Streptophyta</taxon>
        <taxon>Embryophyta</taxon>
        <taxon>Tracheophyta</taxon>
        <taxon>Spermatophyta</taxon>
        <taxon>Magnoliopsida</taxon>
        <taxon>Liliopsida</taxon>
        <taxon>Poales</taxon>
        <taxon>Poaceae</taxon>
        <taxon>PACMAD clade</taxon>
        <taxon>Chloridoideae</taxon>
        <taxon>Eragrostideae</taxon>
        <taxon>Eragrostidinae</taxon>
        <taxon>Eragrostis</taxon>
    </lineage>
</organism>
<accession>A0A5J9W5L8</accession>
<dbReference type="OrthoDB" id="645648at2759"/>
<evidence type="ECO:0000259" key="1">
    <source>
        <dbReference type="Pfam" id="PF03478"/>
    </source>
</evidence>
<evidence type="ECO:0000313" key="3">
    <source>
        <dbReference type="Proteomes" id="UP000324897"/>
    </source>
</evidence>
<dbReference type="AlphaFoldDB" id="A0A5J9W5L8"/>
<dbReference type="Pfam" id="PF03478">
    <property type="entry name" value="Beta-prop_KIB1-4"/>
    <property type="match status" value="1"/>
</dbReference>
<dbReference type="Gramene" id="TVU42630">
    <property type="protein sequence ID" value="TVU42630"/>
    <property type="gene ID" value="EJB05_09049"/>
</dbReference>
<keyword evidence="3" id="KW-1185">Reference proteome</keyword>
<proteinExistence type="predicted"/>
<dbReference type="PANTHER" id="PTHR33165">
    <property type="entry name" value="F-BOX DOMAIN CONTAINING PROTEIN-LIKE-RELATED"/>
    <property type="match status" value="1"/>
</dbReference>
<dbReference type="PANTHER" id="PTHR33165:SF36">
    <property type="entry name" value="DUF295 DOMAIN-CONTAINING PROTEIN"/>
    <property type="match status" value="1"/>
</dbReference>
<evidence type="ECO:0000313" key="2">
    <source>
        <dbReference type="EMBL" id="TVU42630.1"/>
    </source>
</evidence>
<feature type="non-terminal residue" evidence="2">
    <location>
        <position position="1"/>
    </location>
</feature>
<dbReference type="Proteomes" id="UP000324897">
    <property type="component" value="Unassembled WGS sequence"/>
</dbReference>
<reference evidence="2 3" key="1">
    <citation type="journal article" date="2019" name="Sci. Rep.">
        <title>A high-quality genome of Eragrostis curvula grass provides insights into Poaceae evolution and supports new strategies to enhance forage quality.</title>
        <authorList>
            <person name="Carballo J."/>
            <person name="Santos B.A.C.M."/>
            <person name="Zappacosta D."/>
            <person name="Garbus I."/>
            <person name="Selva J.P."/>
            <person name="Gallo C.A."/>
            <person name="Diaz A."/>
            <person name="Albertini E."/>
            <person name="Caccamo M."/>
            <person name="Echenique V."/>
        </authorList>
    </citation>
    <scope>NUCLEOTIDE SEQUENCE [LARGE SCALE GENOMIC DNA]</scope>
    <source>
        <strain evidence="3">cv. Victoria</strain>
        <tissue evidence="2">Leaf</tissue>
    </source>
</reference>
<name>A0A5J9W5L8_9POAL</name>
<gene>
    <name evidence="2" type="ORF">EJB05_09049</name>
</gene>
<feature type="domain" description="KIB1-4 beta-propeller" evidence="1">
    <location>
        <begin position="96"/>
        <end position="340"/>
    </location>
</feature>
<dbReference type="EMBL" id="RWGY01000005">
    <property type="protein sequence ID" value="TVU42630.1"/>
    <property type="molecule type" value="Genomic_DNA"/>
</dbReference>
<protein>
    <recommendedName>
        <fullName evidence="1">KIB1-4 beta-propeller domain-containing protein</fullName>
    </recommendedName>
</protein>
<comment type="caution">
    <text evidence="2">The sequence shown here is derived from an EMBL/GenBank/DDBJ whole genome shotgun (WGS) entry which is preliminary data.</text>
</comment>
<dbReference type="InterPro" id="IPR005174">
    <property type="entry name" value="KIB1-4_b-propeller"/>
</dbReference>